<feature type="domain" description="Transcription factor TFIIB cyclin-like" evidence="8">
    <location>
        <begin position="50"/>
        <end position="140"/>
    </location>
</feature>
<keyword evidence="2" id="KW-0677">Repeat</keyword>
<dbReference type="EMBL" id="JAAWVO010030115">
    <property type="protein sequence ID" value="MBN3316463.1"/>
    <property type="molecule type" value="Genomic_DNA"/>
</dbReference>
<dbReference type="InterPro" id="IPR000812">
    <property type="entry name" value="TFIIB"/>
</dbReference>
<keyword evidence="11" id="KW-1185">Reference proteome</keyword>
<keyword evidence="5" id="KW-0805">Transcription regulation</keyword>
<keyword evidence="3" id="KW-0863">Zinc-finger</keyword>
<dbReference type="Proteomes" id="UP000736164">
    <property type="component" value="Unassembled WGS sequence"/>
</dbReference>
<comment type="caution">
    <text evidence="10">The sequence shown here is derived from an EMBL/GenBank/DDBJ whole genome shotgun (WGS) entry which is preliminary data.</text>
</comment>
<feature type="non-terminal residue" evidence="10">
    <location>
        <position position="439"/>
    </location>
</feature>
<feature type="non-terminal residue" evidence="10">
    <location>
        <position position="1"/>
    </location>
</feature>
<sequence>DALYSQSQLVCADCGSVLSEGLLTTTRSEEQYSTEVRYSESTAVEKQPSRNQIKGLQRVRTLCRVLSLPPRVEDFAQALFKQAYTHPAFLHVSLEKKELLAGCCVLVSCRQQDWPVTMGTISSLLQADPTLMGKIYMEMMSVLNLQTPSVSLTDLVQGHCNSFQLSSHAIPEQLRESATQLSDWAVKLVELAGEAWLSTGRRPVPILTAATYLAWLCLRPCPARHRISLSKFCKLAGVPLPPPAVKRVSELRDTLCRLGKELPWLKGSQLDSRTVVNHGKDILKYRQILLRKAMQSHDAEQQPGAVPVCVPVQLEAARAVDPGQQHEGASQPAATPDAGECSQGQPNLIMGTVTQRDSEGAKGTGTSGVGTLGAEKRHIPVFLPPCLMNPKKRRRTEGEVAGAGQQVTGYEEILDSEIEEYIRTPEEVLAFAEAQARLG</sequence>
<protein>
    <submittedName>
        <fullName evidence="10">BRF2 factor</fullName>
    </submittedName>
</protein>
<accession>A0A8J7TA88</accession>
<dbReference type="GO" id="GO:0005634">
    <property type="term" value="C:nucleus"/>
    <property type="evidence" value="ECO:0007669"/>
    <property type="project" value="TreeGrafter"/>
</dbReference>
<dbReference type="InterPro" id="IPR036915">
    <property type="entry name" value="Cyclin-like_sf"/>
</dbReference>
<evidence type="ECO:0000259" key="9">
    <source>
        <dbReference type="Pfam" id="PF21886"/>
    </source>
</evidence>
<evidence type="ECO:0000313" key="11">
    <source>
        <dbReference type="Proteomes" id="UP000736164"/>
    </source>
</evidence>
<evidence type="ECO:0000313" key="10">
    <source>
        <dbReference type="EMBL" id="MBN3316463.1"/>
    </source>
</evidence>
<gene>
    <name evidence="10" type="primary">Brf2</name>
    <name evidence="10" type="ORF">GTO95_0006427</name>
</gene>
<evidence type="ECO:0000256" key="7">
    <source>
        <dbReference type="SAM" id="MobiDB-lite"/>
    </source>
</evidence>
<dbReference type="PANTHER" id="PTHR11618:SF5">
    <property type="entry name" value="TRANSCRIPTION FACTOR IIIB 50 KDA SUBUNIT"/>
    <property type="match status" value="1"/>
</dbReference>
<dbReference type="AlphaFoldDB" id="A0A8J7TA88"/>
<dbReference type="InterPro" id="IPR054078">
    <property type="entry name" value="BRF2-like_C"/>
</dbReference>
<keyword evidence="4" id="KW-0862">Zinc</keyword>
<dbReference type="Pfam" id="PF00382">
    <property type="entry name" value="TFIIB"/>
    <property type="match status" value="1"/>
</dbReference>
<evidence type="ECO:0000256" key="5">
    <source>
        <dbReference type="ARBA" id="ARBA00023015"/>
    </source>
</evidence>
<name>A0A8J7TA88_ATRSP</name>
<proteinExistence type="inferred from homology"/>
<dbReference type="Gene3D" id="1.10.472.10">
    <property type="entry name" value="Cyclin-like"/>
    <property type="match status" value="2"/>
</dbReference>
<comment type="similarity">
    <text evidence="1">Belongs to the TFIIB family.</text>
</comment>
<keyword evidence="3" id="KW-0479">Metal-binding</keyword>
<evidence type="ECO:0000256" key="4">
    <source>
        <dbReference type="ARBA" id="ARBA00022833"/>
    </source>
</evidence>
<dbReference type="GO" id="GO:0070897">
    <property type="term" value="P:transcription preinitiation complex assembly"/>
    <property type="evidence" value="ECO:0007669"/>
    <property type="project" value="InterPro"/>
</dbReference>
<evidence type="ECO:0000256" key="3">
    <source>
        <dbReference type="ARBA" id="ARBA00022771"/>
    </source>
</evidence>
<evidence type="ECO:0000256" key="1">
    <source>
        <dbReference type="ARBA" id="ARBA00010857"/>
    </source>
</evidence>
<reference evidence="10" key="1">
    <citation type="journal article" date="2021" name="Cell">
        <title>Tracing the genetic footprints of vertebrate landing in non-teleost ray-finned fishes.</title>
        <authorList>
            <person name="Bi X."/>
            <person name="Wang K."/>
            <person name="Yang L."/>
            <person name="Pan H."/>
            <person name="Jiang H."/>
            <person name="Wei Q."/>
            <person name="Fang M."/>
            <person name="Yu H."/>
            <person name="Zhu C."/>
            <person name="Cai Y."/>
            <person name="He Y."/>
            <person name="Gan X."/>
            <person name="Zeng H."/>
            <person name="Yu D."/>
            <person name="Zhu Y."/>
            <person name="Jiang H."/>
            <person name="Qiu Q."/>
            <person name="Yang H."/>
            <person name="Zhang Y.E."/>
            <person name="Wang W."/>
            <person name="Zhu M."/>
            <person name="He S."/>
            <person name="Zhang G."/>
        </authorList>
    </citation>
    <scope>NUCLEOTIDE SEQUENCE</scope>
    <source>
        <strain evidence="10">Allg_001</strain>
    </source>
</reference>
<dbReference type="GO" id="GO:0097550">
    <property type="term" value="C:transcription preinitiation complex"/>
    <property type="evidence" value="ECO:0007669"/>
    <property type="project" value="TreeGrafter"/>
</dbReference>
<evidence type="ECO:0000256" key="6">
    <source>
        <dbReference type="ARBA" id="ARBA00023163"/>
    </source>
</evidence>
<dbReference type="SUPFAM" id="SSF47954">
    <property type="entry name" value="Cyclin-like"/>
    <property type="match status" value="2"/>
</dbReference>
<organism evidence="10 11">
    <name type="scientific">Atractosteus spatula</name>
    <name type="common">Alligator gar</name>
    <name type="synonym">Lepisosteus spatula</name>
    <dbReference type="NCBI Taxonomy" id="7917"/>
    <lineage>
        <taxon>Eukaryota</taxon>
        <taxon>Metazoa</taxon>
        <taxon>Chordata</taxon>
        <taxon>Craniata</taxon>
        <taxon>Vertebrata</taxon>
        <taxon>Euteleostomi</taxon>
        <taxon>Actinopterygii</taxon>
        <taxon>Neopterygii</taxon>
        <taxon>Holostei</taxon>
        <taxon>Semionotiformes</taxon>
        <taxon>Lepisosteidae</taxon>
        <taxon>Atractosteus</taxon>
    </lineage>
</organism>
<evidence type="ECO:0000259" key="8">
    <source>
        <dbReference type="Pfam" id="PF00382"/>
    </source>
</evidence>
<evidence type="ECO:0000256" key="2">
    <source>
        <dbReference type="ARBA" id="ARBA00022737"/>
    </source>
</evidence>
<feature type="region of interest" description="Disordered" evidence="7">
    <location>
        <begin position="321"/>
        <end position="343"/>
    </location>
</feature>
<dbReference type="InterPro" id="IPR013150">
    <property type="entry name" value="TFIIB_cyclin"/>
</dbReference>
<keyword evidence="6" id="KW-0804">Transcription</keyword>
<dbReference type="PANTHER" id="PTHR11618">
    <property type="entry name" value="TRANSCRIPTION INITIATION FACTOR IIB-RELATED"/>
    <property type="match status" value="1"/>
</dbReference>
<dbReference type="Pfam" id="PF21886">
    <property type="entry name" value="BRF2-like_C_cyclin_rpt"/>
    <property type="match status" value="1"/>
</dbReference>
<dbReference type="GO" id="GO:0008270">
    <property type="term" value="F:zinc ion binding"/>
    <property type="evidence" value="ECO:0007669"/>
    <property type="project" value="UniProtKB-KW"/>
</dbReference>
<feature type="domain" description="BRF2-like C-terminal" evidence="9">
    <location>
        <begin position="151"/>
        <end position="287"/>
    </location>
</feature>
<dbReference type="CDD" id="cd20555">
    <property type="entry name" value="CYCLIN_BRF2"/>
    <property type="match status" value="1"/>
</dbReference>
<dbReference type="GO" id="GO:0017025">
    <property type="term" value="F:TBP-class protein binding"/>
    <property type="evidence" value="ECO:0007669"/>
    <property type="project" value="InterPro"/>
</dbReference>